<comment type="caution">
    <text evidence="1">The sequence shown here is derived from an EMBL/GenBank/DDBJ whole genome shotgun (WGS) entry which is preliminary data.</text>
</comment>
<dbReference type="EMBL" id="AZHX01002096">
    <property type="protein sequence ID" value="ETW97113.1"/>
    <property type="molecule type" value="Genomic_DNA"/>
</dbReference>
<sequence>MILRDSTRIVTQPEAIFRFFDEMEQNYLQWHPDHVLFRWVSGRGVQEGNVFYFEEYIAGKLLKKKTVFTRVVPGQHIEFAPTFWLMRLFLPRLIFRIEQEPDACRFIAEIHLRIGPLAAKLNKKELDAVREHMRVEGENIKRILEQQQTASAEVREVPLSV</sequence>
<dbReference type="CDD" id="cd07812">
    <property type="entry name" value="SRPBCC"/>
    <property type="match status" value="1"/>
</dbReference>
<reference evidence="1 2" key="1">
    <citation type="journal article" date="2014" name="Nature">
        <title>An environmental bacterial taxon with a large and distinct metabolic repertoire.</title>
        <authorList>
            <person name="Wilson M.C."/>
            <person name="Mori T."/>
            <person name="Ruckert C."/>
            <person name="Uria A.R."/>
            <person name="Helf M.J."/>
            <person name="Takada K."/>
            <person name="Gernert C."/>
            <person name="Steffens U.A."/>
            <person name="Heycke N."/>
            <person name="Schmitt S."/>
            <person name="Rinke C."/>
            <person name="Helfrich E.J."/>
            <person name="Brachmann A.O."/>
            <person name="Gurgui C."/>
            <person name="Wakimoto T."/>
            <person name="Kracht M."/>
            <person name="Crusemann M."/>
            <person name="Hentschel U."/>
            <person name="Abe I."/>
            <person name="Matsunaga S."/>
            <person name="Kalinowski J."/>
            <person name="Takeyama H."/>
            <person name="Piel J."/>
        </authorList>
    </citation>
    <scope>NUCLEOTIDE SEQUENCE [LARGE SCALE GENOMIC DNA]</scope>
    <source>
        <strain evidence="2">TSY2</strain>
    </source>
</reference>
<dbReference type="SUPFAM" id="SSF55961">
    <property type="entry name" value="Bet v1-like"/>
    <property type="match status" value="1"/>
</dbReference>
<proteinExistence type="predicted"/>
<evidence type="ECO:0000313" key="2">
    <source>
        <dbReference type="Proteomes" id="UP000019140"/>
    </source>
</evidence>
<organism evidence="1 2">
    <name type="scientific">Candidatus Entotheonella gemina</name>
    <dbReference type="NCBI Taxonomy" id="1429439"/>
    <lineage>
        <taxon>Bacteria</taxon>
        <taxon>Pseudomonadati</taxon>
        <taxon>Nitrospinota/Tectimicrobiota group</taxon>
        <taxon>Candidatus Tectimicrobiota</taxon>
        <taxon>Candidatus Entotheonellia</taxon>
        <taxon>Candidatus Entotheonellales</taxon>
        <taxon>Candidatus Entotheonellaceae</taxon>
        <taxon>Candidatus Entotheonella</taxon>
    </lineage>
</organism>
<dbReference type="Gene3D" id="3.30.530.20">
    <property type="match status" value="1"/>
</dbReference>
<evidence type="ECO:0000313" key="1">
    <source>
        <dbReference type="EMBL" id="ETW97113.1"/>
    </source>
</evidence>
<dbReference type="Proteomes" id="UP000019140">
    <property type="component" value="Unassembled WGS sequence"/>
</dbReference>
<evidence type="ECO:0008006" key="3">
    <source>
        <dbReference type="Google" id="ProtNLM"/>
    </source>
</evidence>
<name>W4LG85_9BACT</name>
<accession>W4LG85</accession>
<dbReference type="HOGENOM" id="CLU_1640697_0_0_7"/>
<gene>
    <name evidence="1" type="ORF">ETSY2_45165</name>
</gene>
<dbReference type="AlphaFoldDB" id="W4LG85"/>
<protein>
    <recommendedName>
        <fullName evidence="3">Polyketide cyclase</fullName>
    </recommendedName>
</protein>
<dbReference type="InterPro" id="IPR023393">
    <property type="entry name" value="START-like_dom_sf"/>
</dbReference>
<keyword evidence="2" id="KW-1185">Reference proteome</keyword>